<evidence type="ECO:0000256" key="5">
    <source>
        <dbReference type="ARBA" id="ARBA00023004"/>
    </source>
</evidence>
<keyword evidence="8" id="KW-1185">Reference proteome</keyword>
<dbReference type="AlphaFoldDB" id="A0ABD3PDW5"/>
<evidence type="ECO:0000313" key="7">
    <source>
        <dbReference type="EMBL" id="KAL3786072.1"/>
    </source>
</evidence>
<feature type="domain" description="Fe2OG dioxygenase" evidence="6">
    <location>
        <begin position="175"/>
        <end position="278"/>
    </location>
</feature>
<comment type="cofactor">
    <cofactor evidence="1">
        <name>L-ascorbate</name>
        <dbReference type="ChEBI" id="CHEBI:38290"/>
    </cofactor>
</comment>
<dbReference type="InterPro" id="IPR005123">
    <property type="entry name" value="Oxoglu/Fe-dep_dioxygenase_dom"/>
</dbReference>
<name>A0ABD3PDW5_9STRA</name>
<sequence>MINQPTNHHVHLPTVHVNIGNHHHPPSNISGHRTRPSLNIHRLLPKLHQKKKNNVPTVQDLSQDLIPIIGQVKFAAVIHNLFSHQECAELIKMTEKRGYTDALVHGPNGTEILRRDIRNSGRCIIDDEDLAQSWFERMVQALEGSVIKDRLFDAHWLANHEANPRKNRRLHAVGLNERLRFLRYHPGQYFGIHKDNAFTRGEDFGPRAGEESHLTFLLYLNDKMEGGQTRIESCGRYLDVVPETGSVFVFDHDILHEAIKITAGRKYCCRTDVMFCSE</sequence>
<dbReference type="PANTHER" id="PTHR10869">
    <property type="entry name" value="PROLYL 4-HYDROXYLASE ALPHA SUBUNIT"/>
    <property type="match status" value="1"/>
</dbReference>
<gene>
    <name evidence="7" type="ORF">ACHAWO_006694</name>
</gene>
<keyword evidence="3" id="KW-0223">Dioxygenase</keyword>
<evidence type="ECO:0000256" key="4">
    <source>
        <dbReference type="ARBA" id="ARBA00023002"/>
    </source>
</evidence>
<dbReference type="InterPro" id="IPR045054">
    <property type="entry name" value="P4HA-like"/>
</dbReference>
<evidence type="ECO:0000313" key="8">
    <source>
        <dbReference type="Proteomes" id="UP001530400"/>
    </source>
</evidence>
<proteinExistence type="predicted"/>
<dbReference type="GO" id="GO:0051213">
    <property type="term" value="F:dioxygenase activity"/>
    <property type="evidence" value="ECO:0007669"/>
    <property type="project" value="UniProtKB-KW"/>
</dbReference>
<dbReference type="GO" id="GO:0046872">
    <property type="term" value="F:metal ion binding"/>
    <property type="evidence" value="ECO:0007669"/>
    <property type="project" value="UniProtKB-KW"/>
</dbReference>
<evidence type="ECO:0000256" key="1">
    <source>
        <dbReference type="ARBA" id="ARBA00001961"/>
    </source>
</evidence>
<dbReference type="InterPro" id="IPR044862">
    <property type="entry name" value="Pro_4_hyd_alph_FE2OG_OXY"/>
</dbReference>
<organism evidence="7 8">
    <name type="scientific">Cyclotella atomus</name>
    <dbReference type="NCBI Taxonomy" id="382360"/>
    <lineage>
        <taxon>Eukaryota</taxon>
        <taxon>Sar</taxon>
        <taxon>Stramenopiles</taxon>
        <taxon>Ochrophyta</taxon>
        <taxon>Bacillariophyta</taxon>
        <taxon>Coscinodiscophyceae</taxon>
        <taxon>Thalassiosirophycidae</taxon>
        <taxon>Stephanodiscales</taxon>
        <taxon>Stephanodiscaceae</taxon>
        <taxon>Cyclotella</taxon>
    </lineage>
</organism>
<dbReference type="InterPro" id="IPR006620">
    <property type="entry name" value="Pro_4_hyd_alph"/>
</dbReference>
<protein>
    <recommendedName>
        <fullName evidence="6">Fe2OG dioxygenase domain-containing protein</fullName>
    </recommendedName>
</protein>
<dbReference type="EMBL" id="JALLPJ020000666">
    <property type="protein sequence ID" value="KAL3786072.1"/>
    <property type="molecule type" value="Genomic_DNA"/>
</dbReference>
<dbReference type="Proteomes" id="UP001530400">
    <property type="component" value="Unassembled WGS sequence"/>
</dbReference>
<comment type="caution">
    <text evidence="7">The sequence shown here is derived from an EMBL/GenBank/DDBJ whole genome shotgun (WGS) entry which is preliminary data.</text>
</comment>
<keyword evidence="4" id="KW-0560">Oxidoreductase</keyword>
<dbReference type="PANTHER" id="PTHR10869:SF241">
    <property type="entry name" value="FE2OG DIOXYGENASE DOMAIN-CONTAINING PROTEIN"/>
    <property type="match status" value="1"/>
</dbReference>
<dbReference type="Gene3D" id="2.60.120.620">
    <property type="entry name" value="q2cbj1_9rhob like domain"/>
    <property type="match status" value="1"/>
</dbReference>
<dbReference type="SMART" id="SM00702">
    <property type="entry name" value="P4Hc"/>
    <property type="match status" value="1"/>
</dbReference>
<evidence type="ECO:0000259" key="6">
    <source>
        <dbReference type="PROSITE" id="PS51471"/>
    </source>
</evidence>
<reference evidence="7 8" key="1">
    <citation type="submission" date="2024-10" db="EMBL/GenBank/DDBJ databases">
        <title>Updated reference genomes for cyclostephanoid diatoms.</title>
        <authorList>
            <person name="Roberts W.R."/>
            <person name="Alverson A.J."/>
        </authorList>
    </citation>
    <scope>NUCLEOTIDE SEQUENCE [LARGE SCALE GENOMIC DNA]</scope>
    <source>
        <strain evidence="7 8">AJA010-31</strain>
    </source>
</reference>
<dbReference type="Pfam" id="PF13640">
    <property type="entry name" value="2OG-FeII_Oxy_3"/>
    <property type="match status" value="1"/>
</dbReference>
<dbReference type="PROSITE" id="PS51471">
    <property type="entry name" value="FE2OG_OXY"/>
    <property type="match status" value="1"/>
</dbReference>
<evidence type="ECO:0000256" key="3">
    <source>
        <dbReference type="ARBA" id="ARBA00022964"/>
    </source>
</evidence>
<accession>A0ABD3PDW5</accession>
<keyword evidence="2" id="KW-0479">Metal-binding</keyword>
<keyword evidence="5" id="KW-0408">Iron</keyword>
<evidence type="ECO:0000256" key="2">
    <source>
        <dbReference type="ARBA" id="ARBA00022723"/>
    </source>
</evidence>